<keyword evidence="1" id="KW-0175">Coiled coil</keyword>
<accession>A0A412GR78</accession>
<keyword evidence="2" id="KW-0472">Membrane</keyword>
<evidence type="ECO:0008006" key="5">
    <source>
        <dbReference type="Google" id="ProtNLM"/>
    </source>
</evidence>
<keyword evidence="4" id="KW-1185">Reference proteome</keyword>
<dbReference type="EMBL" id="QRUU01000024">
    <property type="protein sequence ID" value="RGR97308.1"/>
    <property type="molecule type" value="Genomic_DNA"/>
</dbReference>
<organism evidence="3 4">
    <name type="scientific">Phocaeicola coprocola</name>
    <dbReference type="NCBI Taxonomy" id="310298"/>
    <lineage>
        <taxon>Bacteria</taxon>
        <taxon>Pseudomonadati</taxon>
        <taxon>Bacteroidota</taxon>
        <taxon>Bacteroidia</taxon>
        <taxon>Bacteroidales</taxon>
        <taxon>Bacteroidaceae</taxon>
        <taxon>Phocaeicola</taxon>
    </lineage>
</organism>
<dbReference type="RefSeq" id="WP_118484155.1">
    <property type="nucleotide sequence ID" value="NZ_QRUU01000024.1"/>
</dbReference>
<evidence type="ECO:0000256" key="1">
    <source>
        <dbReference type="SAM" id="Coils"/>
    </source>
</evidence>
<feature type="transmembrane region" description="Helical" evidence="2">
    <location>
        <begin position="144"/>
        <end position="167"/>
    </location>
</feature>
<gene>
    <name evidence="3" type="ORF">DWY20_07110</name>
</gene>
<reference evidence="3 4" key="1">
    <citation type="submission" date="2018-08" db="EMBL/GenBank/DDBJ databases">
        <title>A genome reference for cultivated species of the human gut microbiota.</title>
        <authorList>
            <person name="Zou Y."/>
            <person name="Xue W."/>
            <person name="Luo G."/>
        </authorList>
    </citation>
    <scope>NUCLEOTIDE SEQUENCE [LARGE SCALE GENOMIC DNA]</scope>
    <source>
        <strain evidence="3 4">AF24-2</strain>
    </source>
</reference>
<name>A0A412GR78_9BACT</name>
<evidence type="ECO:0000313" key="3">
    <source>
        <dbReference type="EMBL" id="RGR97308.1"/>
    </source>
</evidence>
<feature type="coiled-coil region" evidence="1">
    <location>
        <begin position="23"/>
        <end position="60"/>
    </location>
</feature>
<sequence length="172" mass="19558">MKEKFDFTAEMNEAKTVKNNPHNDFLEEENRLLDLNVKELAKLNDNVHELRTKVEILSESIQKCEPYISDEMQNLALKFGATLLCNFVGQIENKCKEAERRIKKAANFIPIPVTTFYITIIILVTLSSFFVCIIVANAEILHSAVIWKAVAWCSAVSVLGIAITIFLRKILK</sequence>
<dbReference type="AlphaFoldDB" id="A0A412GR78"/>
<protein>
    <recommendedName>
        <fullName evidence="5">Transmembrane protein</fullName>
    </recommendedName>
</protein>
<evidence type="ECO:0000256" key="2">
    <source>
        <dbReference type="SAM" id="Phobius"/>
    </source>
</evidence>
<comment type="caution">
    <text evidence="3">The sequence shown here is derived from an EMBL/GenBank/DDBJ whole genome shotgun (WGS) entry which is preliminary data.</text>
</comment>
<feature type="transmembrane region" description="Helical" evidence="2">
    <location>
        <begin position="108"/>
        <end position="138"/>
    </location>
</feature>
<proteinExistence type="predicted"/>
<keyword evidence="2" id="KW-0812">Transmembrane</keyword>
<keyword evidence="2" id="KW-1133">Transmembrane helix</keyword>
<dbReference type="Proteomes" id="UP000285864">
    <property type="component" value="Unassembled WGS sequence"/>
</dbReference>
<evidence type="ECO:0000313" key="4">
    <source>
        <dbReference type="Proteomes" id="UP000285864"/>
    </source>
</evidence>